<dbReference type="RefSeq" id="WP_155307821.1">
    <property type="nucleotide sequence ID" value="NZ_AP021875.1"/>
</dbReference>
<organism evidence="1 2">
    <name type="scientific">Desulfosarcina widdelii</name>
    <dbReference type="NCBI Taxonomy" id="947919"/>
    <lineage>
        <taxon>Bacteria</taxon>
        <taxon>Pseudomonadati</taxon>
        <taxon>Thermodesulfobacteriota</taxon>
        <taxon>Desulfobacteria</taxon>
        <taxon>Desulfobacterales</taxon>
        <taxon>Desulfosarcinaceae</taxon>
        <taxon>Desulfosarcina</taxon>
    </lineage>
</organism>
<dbReference type="EMBL" id="AP021875">
    <property type="protein sequence ID" value="BBO79275.1"/>
    <property type="molecule type" value="Genomic_DNA"/>
</dbReference>
<evidence type="ECO:0000313" key="2">
    <source>
        <dbReference type="Proteomes" id="UP000427769"/>
    </source>
</evidence>
<keyword evidence="2" id="KW-1185">Reference proteome</keyword>
<dbReference type="AlphaFoldDB" id="A0A5K7ZEP1"/>
<accession>A0A5K7ZEP1</accession>
<name>A0A5K7ZEP1_9BACT</name>
<dbReference type="KEGG" id="dwd:DSCW_66920"/>
<reference evidence="1 2" key="1">
    <citation type="submission" date="2019-11" db="EMBL/GenBank/DDBJ databases">
        <title>Comparative genomics of hydrocarbon-degrading Desulfosarcina strains.</title>
        <authorList>
            <person name="Watanabe M."/>
            <person name="Kojima H."/>
            <person name="Fukui M."/>
        </authorList>
    </citation>
    <scope>NUCLEOTIDE SEQUENCE [LARGE SCALE GENOMIC DNA]</scope>
    <source>
        <strain evidence="1 2">PP31</strain>
    </source>
</reference>
<protein>
    <submittedName>
        <fullName evidence="1">Uncharacterized protein</fullName>
    </submittedName>
</protein>
<dbReference type="Proteomes" id="UP000427769">
    <property type="component" value="Chromosome"/>
</dbReference>
<evidence type="ECO:0000313" key="1">
    <source>
        <dbReference type="EMBL" id="BBO79275.1"/>
    </source>
</evidence>
<proteinExistence type="predicted"/>
<gene>
    <name evidence="1" type="ORF">DSCW_66920</name>
</gene>
<sequence length="100" mass="11099">MVIITENLFPPSSAKDLGKAFLDLPPLPDYITMLGPYILSDTDKGIRSILIYECEKSKLADALQFVADRVTTYFDVVPGYTYSVNAWFEASEALKMIGLA</sequence>
<dbReference type="OrthoDB" id="5420349at2"/>